<sequence length="413" mass="45867">MQADVKNLNTIAETIKNLVQIKSETFAQCDEGQHTASQVLNDAQNELSMSNNILNVCKTVEAAKLAKKLEVEARMAQAAAAEASAIASGNPVAIAAASAKVAAIAPELARAIQEYNEAVEHRQRIEHRCELAQKCVNIAQEMCDTLNMRFGYSKAKVEEVVLKGSGRLQLAYDDLSKYLSRISPEAKKDILVWDNWKPKENEPVKPDDIRDRLNVSKNVTNGILEYLYTTDTNFRVTVDRHSANIIIPGMESNTIVQIKKNIVGRLCEELVIRTFLPMGTSIETQHRENLSDGSYTKVDMILHGLKQPLILGKGEGMGAREGGTLGIEVKAGHKNYIYSQISHLEKQAQGHKMCDVSCTVCTRDIKNLSLDREANVREKVRNAGSPMLGMLPYKDDLDRDCIDFVRSKVKQDV</sequence>
<dbReference type="EMBL" id="SRZB01000013">
    <property type="protein sequence ID" value="TGX98816.1"/>
    <property type="molecule type" value="Genomic_DNA"/>
</dbReference>
<proteinExistence type="predicted"/>
<comment type="caution">
    <text evidence="1">The sequence shown here is derived from an EMBL/GenBank/DDBJ whole genome shotgun (WGS) entry which is preliminary data.</text>
</comment>
<reference evidence="1" key="1">
    <citation type="submission" date="2019-04" db="EMBL/GenBank/DDBJ databases">
        <title>Microbes associate with the intestines of laboratory mice.</title>
        <authorList>
            <person name="Navarre W."/>
            <person name="Wong E."/>
            <person name="Huang K."/>
            <person name="Tropini C."/>
            <person name="Ng K."/>
            <person name="Yu B."/>
        </authorList>
    </citation>
    <scope>NUCLEOTIDE SEQUENCE</scope>
    <source>
        <strain evidence="1">NM72_1-8</strain>
    </source>
</reference>
<protein>
    <submittedName>
        <fullName evidence="1">Uncharacterized protein</fullName>
    </submittedName>
</protein>
<dbReference type="Proteomes" id="UP000307720">
    <property type="component" value="Unassembled WGS sequence"/>
</dbReference>
<gene>
    <name evidence="1" type="ORF">E5357_07580</name>
</gene>
<evidence type="ECO:0000313" key="1">
    <source>
        <dbReference type="EMBL" id="TGX98816.1"/>
    </source>
</evidence>
<name>A0AC61QZY7_9FIRM</name>
<evidence type="ECO:0000313" key="2">
    <source>
        <dbReference type="Proteomes" id="UP000307720"/>
    </source>
</evidence>
<keyword evidence="2" id="KW-1185">Reference proteome</keyword>
<organism evidence="1 2">
    <name type="scientific">Hominisplanchenecus murintestinalis</name>
    <dbReference type="NCBI Taxonomy" id="2941517"/>
    <lineage>
        <taxon>Bacteria</taxon>
        <taxon>Bacillati</taxon>
        <taxon>Bacillota</taxon>
        <taxon>Clostridia</taxon>
        <taxon>Lachnospirales</taxon>
        <taxon>Lachnospiraceae</taxon>
        <taxon>Hominisplanchenecus</taxon>
    </lineage>
</organism>
<accession>A0AC61QZY7</accession>